<gene>
    <name evidence="1" type="ORF">STAFG_1326</name>
</gene>
<proteinExistence type="predicted"/>
<dbReference type="AlphaFoldDB" id="S4MQ04"/>
<dbReference type="EMBL" id="AOPY01001309">
    <property type="protein sequence ID" value="EPJ41633.1"/>
    <property type="molecule type" value="Genomic_DNA"/>
</dbReference>
<comment type="caution">
    <text evidence="1">The sequence shown here is derived from an EMBL/GenBank/DDBJ whole genome shotgun (WGS) entry which is preliminary data.</text>
</comment>
<organism evidence="1 2">
    <name type="scientific">Streptomyces afghaniensis 772</name>
    <dbReference type="NCBI Taxonomy" id="1283301"/>
    <lineage>
        <taxon>Bacteria</taxon>
        <taxon>Bacillati</taxon>
        <taxon>Actinomycetota</taxon>
        <taxon>Actinomycetes</taxon>
        <taxon>Kitasatosporales</taxon>
        <taxon>Streptomycetaceae</taxon>
        <taxon>Streptomyces</taxon>
    </lineage>
</organism>
<evidence type="ECO:0000313" key="2">
    <source>
        <dbReference type="Proteomes" id="UP000015001"/>
    </source>
</evidence>
<dbReference type="PATRIC" id="fig|1283301.3.peg.1306"/>
<dbReference type="HOGENOM" id="CLU_3205579_0_0_11"/>
<evidence type="ECO:0000313" key="1">
    <source>
        <dbReference type="EMBL" id="EPJ41633.1"/>
    </source>
</evidence>
<keyword evidence="2" id="KW-1185">Reference proteome</keyword>
<reference evidence="1 2" key="1">
    <citation type="submission" date="2013-02" db="EMBL/GenBank/DDBJ databases">
        <title>Draft Genome Sequence of Streptomyces afghaniensis, Which Produces Compounds of the Julimycin B-Complex.</title>
        <authorList>
            <person name="Gruening B.A."/>
            <person name="Praeg A."/>
            <person name="Erxleben A."/>
            <person name="Guenther S."/>
            <person name="Fiedler H.-P."/>
            <person name="Goodfellow M."/>
            <person name="Mueller M."/>
        </authorList>
    </citation>
    <scope>NUCLEOTIDE SEQUENCE [LARGE SCALE GENOMIC DNA]</scope>
    <source>
        <strain evidence="1 2">772</strain>
    </source>
</reference>
<protein>
    <submittedName>
        <fullName evidence="1">Uncharacterized protein</fullName>
    </submittedName>
</protein>
<dbReference type="Proteomes" id="UP000015001">
    <property type="component" value="Unassembled WGS sequence"/>
</dbReference>
<accession>S4MQ04</accession>
<name>S4MQ04_9ACTN</name>
<sequence length="45" mass="5344">MKSHDRKQWEKIKALHNVLYTDGYQWAVYRFGVQVGPTGIRGRRP</sequence>